<dbReference type="KEGG" id="loa:LOAG_11939"/>
<organism evidence="1">
    <name type="scientific">Loa loa</name>
    <name type="common">Eye worm</name>
    <name type="synonym">Filaria loa</name>
    <dbReference type="NCBI Taxonomy" id="7209"/>
    <lineage>
        <taxon>Eukaryota</taxon>
        <taxon>Metazoa</taxon>
        <taxon>Ecdysozoa</taxon>
        <taxon>Nematoda</taxon>
        <taxon>Chromadorea</taxon>
        <taxon>Rhabditida</taxon>
        <taxon>Spirurina</taxon>
        <taxon>Spiruromorpha</taxon>
        <taxon>Filarioidea</taxon>
        <taxon>Onchocercidae</taxon>
        <taxon>Loa</taxon>
    </lineage>
</organism>
<reference evidence="1" key="1">
    <citation type="submission" date="2012-04" db="EMBL/GenBank/DDBJ databases">
        <title>The Genome Sequence of Loa loa.</title>
        <authorList>
            <consortium name="The Broad Institute Genome Sequencing Platform"/>
            <consortium name="Broad Institute Genome Sequencing Center for Infectious Disease"/>
            <person name="Nutman T.B."/>
            <person name="Fink D.L."/>
            <person name="Russ C."/>
            <person name="Young S."/>
            <person name="Zeng Q."/>
            <person name="Gargeya S."/>
            <person name="Alvarado L."/>
            <person name="Berlin A."/>
            <person name="Chapman S.B."/>
            <person name="Chen Z."/>
            <person name="Freedman E."/>
            <person name="Gellesch M."/>
            <person name="Goldberg J."/>
            <person name="Griggs A."/>
            <person name="Gujja S."/>
            <person name="Heilman E.R."/>
            <person name="Heiman D."/>
            <person name="Howarth C."/>
            <person name="Mehta T."/>
            <person name="Neiman D."/>
            <person name="Pearson M."/>
            <person name="Roberts A."/>
            <person name="Saif S."/>
            <person name="Shea T."/>
            <person name="Shenoy N."/>
            <person name="Sisk P."/>
            <person name="Stolte C."/>
            <person name="Sykes S."/>
            <person name="White J."/>
            <person name="Yandava C."/>
            <person name="Haas B."/>
            <person name="Henn M.R."/>
            <person name="Nusbaum C."/>
            <person name="Birren B."/>
        </authorList>
    </citation>
    <scope>NUCLEOTIDE SEQUENCE [LARGE SCALE GENOMIC DNA]</scope>
</reference>
<feature type="non-terminal residue" evidence="1">
    <location>
        <position position="52"/>
    </location>
</feature>
<name>A0A1S0TMN4_LOALO</name>
<dbReference type="EMBL" id="JH712188">
    <property type="protein sequence ID" value="EFO16567.1"/>
    <property type="molecule type" value="Genomic_DNA"/>
</dbReference>
<protein>
    <submittedName>
        <fullName evidence="1">Uncharacterized protein</fullName>
    </submittedName>
</protein>
<dbReference type="AlphaFoldDB" id="A0A1S0TMN4"/>
<accession>A0A1S0TMN4</accession>
<dbReference type="CTD" id="9949398"/>
<sequence>MEKRIAINDRKGGNEALLSTPLVMTIFSRTMCIQYDPPFPSNELYKPRSNID</sequence>
<proteinExistence type="predicted"/>
<dbReference type="GeneID" id="9949398"/>
<evidence type="ECO:0000313" key="1">
    <source>
        <dbReference type="EMBL" id="EFO16567.1"/>
    </source>
</evidence>
<gene>
    <name evidence="1" type="ORF">LOAG_11939</name>
</gene>
<dbReference type="InParanoid" id="A0A1S0TMN4"/>
<dbReference type="RefSeq" id="XP_003147502.1">
    <property type="nucleotide sequence ID" value="XM_003147454.1"/>
</dbReference>